<reference evidence="2 3" key="1">
    <citation type="submission" date="2019-05" db="EMBL/GenBank/DDBJ databases">
        <title>The compact genome of Giardia muris reveals important steps in the evolution of intestinal protozoan parasites.</title>
        <authorList>
            <person name="Xu F."/>
            <person name="Jimenez-Gonzalez A."/>
            <person name="Einarsson E."/>
            <person name="Astvaldsson A."/>
            <person name="Peirasmaki D."/>
            <person name="Eckmann L."/>
            <person name="Andersson J.O."/>
            <person name="Svard S.G."/>
            <person name="Jerlstrom-Hultqvist J."/>
        </authorList>
    </citation>
    <scope>NUCLEOTIDE SEQUENCE [LARGE SCALE GENOMIC DNA]</scope>
    <source>
        <strain evidence="2 3">Roberts-Thomson</strain>
    </source>
</reference>
<organism evidence="2 3">
    <name type="scientific">Giardia muris</name>
    <dbReference type="NCBI Taxonomy" id="5742"/>
    <lineage>
        <taxon>Eukaryota</taxon>
        <taxon>Metamonada</taxon>
        <taxon>Diplomonadida</taxon>
        <taxon>Hexamitidae</taxon>
        <taxon>Giardiinae</taxon>
        <taxon>Giardia</taxon>
    </lineage>
</organism>
<evidence type="ECO:0000313" key="3">
    <source>
        <dbReference type="Proteomes" id="UP000315496"/>
    </source>
</evidence>
<dbReference type="OrthoDB" id="10252224at2759"/>
<accession>A0A4Z1T9R2</accession>
<dbReference type="Proteomes" id="UP000315496">
    <property type="component" value="Chromosome 1"/>
</dbReference>
<keyword evidence="3" id="KW-1185">Reference proteome</keyword>
<dbReference type="VEuPathDB" id="GiardiaDB:GMRT_14075"/>
<dbReference type="AlphaFoldDB" id="A0A4Z1T9R2"/>
<feature type="compositionally biased region" description="Basic and acidic residues" evidence="1">
    <location>
        <begin position="131"/>
        <end position="141"/>
    </location>
</feature>
<proteinExistence type="predicted"/>
<dbReference type="EMBL" id="VDLU01000001">
    <property type="protein sequence ID" value="TNJ29281.1"/>
    <property type="molecule type" value="Genomic_DNA"/>
</dbReference>
<evidence type="ECO:0000256" key="1">
    <source>
        <dbReference type="SAM" id="MobiDB-lite"/>
    </source>
</evidence>
<comment type="caution">
    <text evidence="2">The sequence shown here is derived from an EMBL/GenBank/DDBJ whole genome shotgun (WGS) entry which is preliminary data.</text>
</comment>
<feature type="region of interest" description="Disordered" evidence="1">
    <location>
        <begin position="117"/>
        <end position="141"/>
    </location>
</feature>
<evidence type="ECO:0000313" key="2">
    <source>
        <dbReference type="EMBL" id="TNJ29281.1"/>
    </source>
</evidence>
<protein>
    <submittedName>
        <fullName evidence="2">Uncharacterized protein</fullName>
    </submittedName>
</protein>
<gene>
    <name evidence="2" type="ORF">GMRT_14075</name>
</gene>
<sequence length="141" mass="16106">MTDISFPSSLRPLLLQRKEDQDIWLSERKMNYPTAKNRACREAAQQALKESGAYVTNPQPNRFKPEYEQRVITGKAGSHVIVAQRAPSLLDRLRYSSIRKEDSLLLEILTFIRKENWFDPPADGTINSESDDSHGQKDGSE</sequence>
<name>A0A4Z1T9R2_GIAMU</name>